<evidence type="ECO:0000256" key="1">
    <source>
        <dbReference type="SAM" id="MobiDB-lite"/>
    </source>
</evidence>
<accession>H0EGB6</accession>
<protein>
    <recommendedName>
        <fullName evidence="2">DUF7707 domain-containing protein</fullName>
    </recommendedName>
</protein>
<dbReference type="HOGENOM" id="CLU_084512_0_0_1"/>
<dbReference type="OrthoDB" id="2121879at2759"/>
<evidence type="ECO:0000313" key="3">
    <source>
        <dbReference type="EMBL" id="EHL02451.1"/>
    </source>
</evidence>
<feature type="region of interest" description="Disordered" evidence="1">
    <location>
        <begin position="1"/>
        <end position="22"/>
    </location>
</feature>
<dbReference type="Proteomes" id="UP000005446">
    <property type="component" value="Unassembled WGS sequence"/>
</dbReference>
<comment type="caution">
    <text evidence="3">The sequence shown here is derived from an EMBL/GenBank/DDBJ whole genome shotgun (WGS) entry which is preliminary data.</text>
</comment>
<gene>
    <name evidence="3" type="ORF">M7I_1530</name>
</gene>
<dbReference type="PANTHER" id="PTHR38118">
    <property type="entry name" value="ANCHORED CELL WALL PROTEIN 11-RELATED"/>
    <property type="match status" value="1"/>
</dbReference>
<keyword evidence="4" id="KW-1185">Reference proteome</keyword>
<sequence length="234" mass="24091">MSRRGLHRIRSERQQARGKTRKLRPGKVLIVPDWPGGQQDLNKMFARSAAAVLFLSTFAAAANYTLANPGAISDTLKAQWCAAELSTCPILCGTSLPNEDNNCDATTLNYTCTCTNGTGPGLIYYRQTLPTFICEQIYTDCIVAGANNAAAQRTCDQNRATNCGTLDPANYTAPVSSSSSSMSATATPTSGGASSATAVSTSSSAGAAPTMAIGAQYGSGVLVAGAAAAFGLLL</sequence>
<evidence type="ECO:0000313" key="4">
    <source>
        <dbReference type="Proteomes" id="UP000005446"/>
    </source>
</evidence>
<name>H0EGB6_GLAL7</name>
<dbReference type="InParanoid" id="H0EGB6"/>
<dbReference type="Pfam" id="PF24808">
    <property type="entry name" value="DUF7707"/>
    <property type="match status" value="1"/>
</dbReference>
<reference evidence="3 4" key="1">
    <citation type="journal article" date="2012" name="Eukaryot. Cell">
        <title>Genome sequence of the fungus Glarea lozoyensis: the first genome sequence of a species from the Helotiaceae family.</title>
        <authorList>
            <person name="Youssar L."/>
            <person name="Gruening B.A."/>
            <person name="Erxleben A."/>
            <person name="Guenther S."/>
            <person name="Huettel W."/>
        </authorList>
    </citation>
    <scope>NUCLEOTIDE SEQUENCE [LARGE SCALE GENOMIC DNA]</scope>
    <source>
        <strain evidence="4">ATCC 74030 / MF5533</strain>
    </source>
</reference>
<dbReference type="InterPro" id="IPR056124">
    <property type="entry name" value="DUF7707"/>
</dbReference>
<dbReference type="AlphaFoldDB" id="H0EGB6"/>
<dbReference type="PANTHER" id="PTHR38118:SF3">
    <property type="entry name" value="ANCHORED CELL WALL PROTEIN 11"/>
    <property type="match status" value="1"/>
</dbReference>
<evidence type="ECO:0000259" key="2">
    <source>
        <dbReference type="Pfam" id="PF24808"/>
    </source>
</evidence>
<feature type="domain" description="DUF7707" evidence="2">
    <location>
        <begin position="68"/>
        <end position="168"/>
    </location>
</feature>
<proteinExistence type="predicted"/>
<organism evidence="3 4">
    <name type="scientific">Glarea lozoyensis (strain ATCC 74030 / MF5533)</name>
    <dbReference type="NCBI Taxonomy" id="1104152"/>
    <lineage>
        <taxon>Eukaryota</taxon>
        <taxon>Fungi</taxon>
        <taxon>Dikarya</taxon>
        <taxon>Ascomycota</taxon>
        <taxon>Pezizomycotina</taxon>
        <taxon>Leotiomycetes</taxon>
        <taxon>Helotiales</taxon>
        <taxon>Helotiaceae</taxon>
        <taxon>Glarea</taxon>
    </lineage>
</organism>
<dbReference type="EMBL" id="AGUE01000023">
    <property type="protein sequence ID" value="EHL02451.1"/>
    <property type="molecule type" value="Genomic_DNA"/>
</dbReference>